<organism evidence="3 4">
    <name type="scientific">Thalassococcus profundi</name>
    <dbReference type="NCBI Taxonomy" id="2282382"/>
    <lineage>
        <taxon>Bacteria</taxon>
        <taxon>Pseudomonadati</taxon>
        <taxon>Pseudomonadota</taxon>
        <taxon>Alphaproteobacteria</taxon>
        <taxon>Rhodobacterales</taxon>
        <taxon>Roseobacteraceae</taxon>
        <taxon>Thalassococcus</taxon>
    </lineage>
</organism>
<gene>
    <name evidence="3" type="ORF">DU478_03135</name>
</gene>
<dbReference type="AlphaFoldDB" id="A0A369TR00"/>
<evidence type="ECO:0000259" key="2">
    <source>
        <dbReference type="Pfam" id="PF12697"/>
    </source>
</evidence>
<dbReference type="InterPro" id="IPR029058">
    <property type="entry name" value="AB_hydrolase_fold"/>
</dbReference>
<evidence type="ECO:0000256" key="1">
    <source>
        <dbReference type="SAM" id="MobiDB-lite"/>
    </source>
</evidence>
<protein>
    <submittedName>
        <fullName evidence="3">Alpha/beta hydrolase</fullName>
    </submittedName>
</protein>
<dbReference type="EMBL" id="QPMK01000002">
    <property type="protein sequence ID" value="RDD67663.1"/>
    <property type="molecule type" value="Genomic_DNA"/>
</dbReference>
<dbReference type="GO" id="GO:0016787">
    <property type="term" value="F:hydrolase activity"/>
    <property type="evidence" value="ECO:0007669"/>
    <property type="project" value="UniProtKB-KW"/>
</dbReference>
<evidence type="ECO:0000313" key="4">
    <source>
        <dbReference type="Proteomes" id="UP000253977"/>
    </source>
</evidence>
<keyword evidence="4" id="KW-1185">Reference proteome</keyword>
<comment type="caution">
    <text evidence="3">The sequence shown here is derived from an EMBL/GenBank/DDBJ whole genome shotgun (WGS) entry which is preliminary data.</text>
</comment>
<sequence length="258" mass="27205">MGQTERYWHRAARRISTLGKGLGLAVATLMLASAAGALEMGALKGAVYGSGNRNLVVFLHGDSGPGYMDRFAASVAQRAPGTTTVALTRPAFAGATGRSPGQNPDRDHYTRSNNKALADSLATMKRAVGAANLIVVGHSGGSAQLGTVIGKYPGIVDVAILAACPCDVPNWRKHRRGNNSWTQSESPHTFARKVSRATRVIAVTGSRDDNTLPRFAESYIGLARQAGVPAQMIVQSGATHDWSSLQGTVDAVLRQTLR</sequence>
<proteinExistence type="predicted"/>
<accession>A0A369TR00</accession>
<feature type="domain" description="AB hydrolase-1" evidence="2">
    <location>
        <begin position="56"/>
        <end position="171"/>
    </location>
</feature>
<dbReference type="Proteomes" id="UP000253977">
    <property type="component" value="Unassembled WGS sequence"/>
</dbReference>
<name>A0A369TR00_9RHOB</name>
<dbReference type="Pfam" id="PF12697">
    <property type="entry name" value="Abhydrolase_6"/>
    <property type="match status" value="1"/>
</dbReference>
<reference evidence="3 4" key="1">
    <citation type="submission" date="2018-07" db="EMBL/GenBank/DDBJ databases">
        <title>Thalassococcus profundi sp. nov., a marine bacterium isolated from deep seawater of Okinawa Trough.</title>
        <authorList>
            <person name="Yu M."/>
        </authorList>
    </citation>
    <scope>NUCLEOTIDE SEQUENCE [LARGE SCALE GENOMIC DNA]</scope>
    <source>
        <strain evidence="3 4">WRAS1</strain>
    </source>
</reference>
<feature type="region of interest" description="Disordered" evidence="1">
    <location>
        <begin position="91"/>
        <end position="111"/>
    </location>
</feature>
<dbReference type="Gene3D" id="3.40.50.1820">
    <property type="entry name" value="alpha/beta hydrolase"/>
    <property type="match status" value="1"/>
</dbReference>
<dbReference type="OrthoDB" id="880990at2"/>
<evidence type="ECO:0000313" key="3">
    <source>
        <dbReference type="EMBL" id="RDD67663.1"/>
    </source>
</evidence>
<dbReference type="InterPro" id="IPR000073">
    <property type="entry name" value="AB_hydrolase_1"/>
</dbReference>
<dbReference type="RefSeq" id="WP_114509475.1">
    <property type="nucleotide sequence ID" value="NZ_QPMK01000002.1"/>
</dbReference>
<keyword evidence="3" id="KW-0378">Hydrolase</keyword>
<dbReference type="SUPFAM" id="SSF53474">
    <property type="entry name" value="alpha/beta-Hydrolases"/>
    <property type="match status" value="1"/>
</dbReference>